<reference evidence="2 3" key="1">
    <citation type="submission" date="2023-07" db="EMBL/GenBank/DDBJ databases">
        <title>Sorghum-associated microbial communities from plants grown in Nebraska, USA.</title>
        <authorList>
            <person name="Schachtman D."/>
        </authorList>
    </citation>
    <scope>NUCLEOTIDE SEQUENCE [LARGE SCALE GENOMIC DNA]</scope>
    <source>
        <strain evidence="2 3">BE310</strain>
    </source>
</reference>
<name>A0ABU1ZHU6_9BURK</name>
<organism evidence="2 3">
    <name type="scientific">Pelomonas aquatica</name>
    <dbReference type="NCBI Taxonomy" id="431058"/>
    <lineage>
        <taxon>Bacteria</taxon>
        <taxon>Pseudomonadati</taxon>
        <taxon>Pseudomonadota</taxon>
        <taxon>Betaproteobacteria</taxon>
        <taxon>Burkholderiales</taxon>
        <taxon>Sphaerotilaceae</taxon>
        <taxon>Roseateles</taxon>
    </lineage>
</organism>
<evidence type="ECO:0000256" key="1">
    <source>
        <dbReference type="SAM" id="SignalP"/>
    </source>
</evidence>
<keyword evidence="3" id="KW-1185">Reference proteome</keyword>
<dbReference type="Proteomes" id="UP001180536">
    <property type="component" value="Unassembled WGS sequence"/>
</dbReference>
<protein>
    <submittedName>
        <fullName evidence="2">Uncharacterized protein</fullName>
    </submittedName>
</protein>
<dbReference type="EMBL" id="JAVDXQ010000007">
    <property type="protein sequence ID" value="MDR7299256.1"/>
    <property type="molecule type" value="Genomic_DNA"/>
</dbReference>
<sequence>MLRSCLPALLLLAASTQAAVVNCAPASSGFTVLLSEPSGGALPDRAAVERFLNKLQFQLDQERDERWINPGAAPVAFRACLKRAPALDGSEFSAEVVEQLNDQRVLLEVWGVVERDGTPPALSAQINYLLVPLRFAADQRETVPAGLQRLRYPEAGAAPTQDAVQLVSRPLDLDAFIATSLGLKLLRERAYEPAHANLCRAHGLLGAMLKRGLTGRSKAELTSLHAHVLASATRTLREALADPAYPKAGLLRLQQPAQPCAGGE</sequence>
<proteinExistence type="predicted"/>
<keyword evidence="1" id="KW-0732">Signal</keyword>
<dbReference type="RefSeq" id="WP_056874952.1">
    <property type="nucleotide sequence ID" value="NZ_JAVDXQ010000007.1"/>
</dbReference>
<feature type="chain" id="PRO_5046353415" evidence="1">
    <location>
        <begin position="19"/>
        <end position="264"/>
    </location>
</feature>
<evidence type="ECO:0000313" key="3">
    <source>
        <dbReference type="Proteomes" id="UP001180536"/>
    </source>
</evidence>
<accession>A0ABU1ZHU6</accession>
<comment type="caution">
    <text evidence="2">The sequence shown here is derived from an EMBL/GenBank/DDBJ whole genome shotgun (WGS) entry which is preliminary data.</text>
</comment>
<evidence type="ECO:0000313" key="2">
    <source>
        <dbReference type="EMBL" id="MDR7299256.1"/>
    </source>
</evidence>
<feature type="signal peptide" evidence="1">
    <location>
        <begin position="1"/>
        <end position="18"/>
    </location>
</feature>
<gene>
    <name evidence="2" type="ORF">J2X16_004624</name>
</gene>